<accession>B8CGW4</accession>
<name>B8CGW4_SHEPW</name>
<dbReference type="KEGG" id="swp:swp_0113"/>
<protein>
    <submittedName>
        <fullName evidence="2">Uncharacterized protein</fullName>
    </submittedName>
</protein>
<dbReference type="Proteomes" id="UP000000753">
    <property type="component" value="Chromosome"/>
</dbReference>
<sequence length="56" mass="6265">MKSVYSKFAQKLRAFALLVLSQTQKKAADGDQRPSINKKYLKLTSSTETTTSQQQA</sequence>
<keyword evidence="3" id="KW-1185">Reference proteome</keyword>
<gene>
    <name evidence="2" type="ordered locus">swp_0113</name>
</gene>
<evidence type="ECO:0000313" key="3">
    <source>
        <dbReference type="Proteomes" id="UP000000753"/>
    </source>
</evidence>
<dbReference type="HOGENOM" id="CLU_3011821_0_0_6"/>
<dbReference type="AlphaFoldDB" id="B8CGW4"/>
<evidence type="ECO:0000256" key="1">
    <source>
        <dbReference type="SAM" id="MobiDB-lite"/>
    </source>
</evidence>
<organism evidence="2 3">
    <name type="scientific">Shewanella piezotolerans (strain WP3 / JCM 13877)</name>
    <dbReference type="NCBI Taxonomy" id="225849"/>
    <lineage>
        <taxon>Bacteria</taxon>
        <taxon>Pseudomonadati</taxon>
        <taxon>Pseudomonadota</taxon>
        <taxon>Gammaproteobacteria</taxon>
        <taxon>Alteromonadales</taxon>
        <taxon>Shewanellaceae</taxon>
        <taxon>Shewanella</taxon>
    </lineage>
</organism>
<proteinExistence type="predicted"/>
<reference evidence="2 3" key="1">
    <citation type="journal article" date="2008" name="PLoS ONE">
        <title>Environmental adaptation: genomic analysis of the piezotolerant and psychrotolerant deep-sea iron reducing bacterium Shewanella piezotolerans WP3.</title>
        <authorList>
            <person name="Wang F."/>
            <person name="Wang J."/>
            <person name="Jian H."/>
            <person name="Zhang B."/>
            <person name="Li S."/>
            <person name="Wang F."/>
            <person name="Zeng X."/>
            <person name="Gao L."/>
            <person name="Bartlett D.H."/>
            <person name="Yu J."/>
            <person name="Hu S."/>
            <person name="Xiao X."/>
        </authorList>
    </citation>
    <scope>NUCLEOTIDE SEQUENCE [LARGE SCALE GENOMIC DNA]</scope>
    <source>
        <strain evidence="3">WP3 / JCM 13877</strain>
    </source>
</reference>
<evidence type="ECO:0000313" key="2">
    <source>
        <dbReference type="EMBL" id="ACJ26957.1"/>
    </source>
</evidence>
<feature type="compositionally biased region" description="Low complexity" evidence="1">
    <location>
        <begin position="44"/>
        <end position="56"/>
    </location>
</feature>
<dbReference type="EMBL" id="CP000472">
    <property type="protein sequence ID" value="ACJ26957.1"/>
    <property type="molecule type" value="Genomic_DNA"/>
</dbReference>
<feature type="region of interest" description="Disordered" evidence="1">
    <location>
        <begin position="24"/>
        <end position="56"/>
    </location>
</feature>